<sequence>MEESTAVTEQSLSPETKIVVIGAGHAGGSIAGFLRQFGFPGTITLVGDEPIAPYHRPPLSKAWLKGEADAASLALRPASFYEEQKVALRLSQSATAIDRAAKTVTLSDGAVLSYDVLVIATGARARRLPIPGADLAGVLELRNAEDAEKLKQAIGPGKRLAVVGGGYVGLEVAASARALGAEAVVIEREARVLARVACAELSNFFQTYHGGKGVGFELNAGVEGFVGADGKITGVRLSDGRVIACDAAVVGIGAIPNDEIAGAAGLSLDAGILVDADARTSDPAIFAIGDVTRRPLSHYQRVHRLESVPNALEQAKQAASAIMGRPRPAPEVPWFWSDQYDLKLQIAGIPFDADRIVIRGDRGAAKFAVFHLKGDRIVAVEAVNAPPEFMAGKLFIGNAKPVDIEKLGNDSVSMKEVAA</sequence>
<keyword evidence="2" id="KW-0285">Flavoprotein</keyword>
<evidence type="ECO:0000256" key="2">
    <source>
        <dbReference type="ARBA" id="ARBA00022630"/>
    </source>
</evidence>
<organism evidence="7 8">
    <name type="scientific">Zavarzinia aquatilis</name>
    <dbReference type="NCBI Taxonomy" id="2211142"/>
    <lineage>
        <taxon>Bacteria</taxon>
        <taxon>Pseudomonadati</taxon>
        <taxon>Pseudomonadota</taxon>
        <taxon>Alphaproteobacteria</taxon>
        <taxon>Rhodospirillales</taxon>
        <taxon>Zavarziniaceae</taxon>
        <taxon>Zavarzinia</taxon>
    </lineage>
</organism>
<proteinExistence type="predicted"/>
<evidence type="ECO:0000259" key="5">
    <source>
        <dbReference type="Pfam" id="PF07992"/>
    </source>
</evidence>
<dbReference type="InterPro" id="IPR036188">
    <property type="entry name" value="FAD/NAD-bd_sf"/>
</dbReference>
<dbReference type="SUPFAM" id="SSF55424">
    <property type="entry name" value="FAD/NAD-linked reductases, dimerisation (C-terminal) domain"/>
    <property type="match status" value="1"/>
</dbReference>
<dbReference type="PRINTS" id="PR00411">
    <property type="entry name" value="PNDRDTASEI"/>
</dbReference>
<evidence type="ECO:0000313" key="7">
    <source>
        <dbReference type="EMBL" id="PWR24626.1"/>
    </source>
</evidence>
<feature type="domain" description="Reductase C-terminal" evidence="6">
    <location>
        <begin position="334"/>
        <end position="417"/>
    </location>
</feature>
<dbReference type="EMBL" id="QGLE01000003">
    <property type="protein sequence ID" value="PWR24626.1"/>
    <property type="molecule type" value="Genomic_DNA"/>
</dbReference>
<accession>A0A317EED7</accession>
<dbReference type="Pfam" id="PF07992">
    <property type="entry name" value="Pyr_redox_2"/>
    <property type="match status" value="1"/>
</dbReference>
<comment type="caution">
    <text evidence="7">The sequence shown here is derived from an EMBL/GenBank/DDBJ whole genome shotgun (WGS) entry which is preliminary data.</text>
</comment>
<protein>
    <submittedName>
        <fullName evidence="7">Ferredoxin reductase</fullName>
    </submittedName>
</protein>
<evidence type="ECO:0000259" key="6">
    <source>
        <dbReference type="Pfam" id="PF14759"/>
    </source>
</evidence>
<dbReference type="InterPro" id="IPR023753">
    <property type="entry name" value="FAD/NAD-binding_dom"/>
</dbReference>
<dbReference type="GO" id="GO:0005737">
    <property type="term" value="C:cytoplasm"/>
    <property type="evidence" value="ECO:0007669"/>
    <property type="project" value="TreeGrafter"/>
</dbReference>
<dbReference type="SUPFAM" id="SSF51905">
    <property type="entry name" value="FAD/NAD(P)-binding domain"/>
    <property type="match status" value="2"/>
</dbReference>
<dbReference type="InterPro" id="IPR016156">
    <property type="entry name" value="FAD/NAD-linked_Rdtase_dimer_sf"/>
</dbReference>
<dbReference type="InterPro" id="IPR028202">
    <property type="entry name" value="Reductase_C"/>
</dbReference>
<dbReference type="Gene3D" id="3.50.50.60">
    <property type="entry name" value="FAD/NAD(P)-binding domain"/>
    <property type="match status" value="2"/>
</dbReference>
<name>A0A317EED7_9PROT</name>
<feature type="domain" description="FAD/NAD(P)-binding" evidence="5">
    <location>
        <begin position="17"/>
        <end position="315"/>
    </location>
</feature>
<reference evidence="7 8" key="1">
    <citation type="submission" date="2018-05" db="EMBL/GenBank/DDBJ databases">
        <title>Zavarzinia sp. HR-AS.</title>
        <authorList>
            <person name="Lee Y."/>
            <person name="Jeon C.O."/>
        </authorList>
    </citation>
    <scope>NUCLEOTIDE SEQUENCE [LARGE SCALE GENOMIC DNA]</scope>
    <source>
        <strain evidence="7 8">HR-AS</strain>
    </source>
</reference>
<evidence type="ECO:0000256" key="1">
    <source>
        <dbReference type="ARBA" id="ARBA00001974"/>
    </source>
</evidence>
<evidence type="ECO:0000256" key="4">
    <source>
        <dbReference type="ARBA" id="ARBA00023002"/>
    </source>
</evidence>
<keyword evidence="3" id="KW-0274">FAD</keyword>
<dbReference type="InterPro" id="IPR050446">
    <property type="entry name" value="FAD-oxidoreductase/Apoptosis"/>
</dbReference>
<dbReference type="PRINTS" id="PR00368">
    <property type="entry name" value="FADPNR"/>
</dbReference>
<evidence type="ECO:0000313" key="8">
    <source>
        <dbReference type="Proteomes" id="UP000245461"/>
    </source>
</evidence>
<keyword evidence="4" id="KW-0560">Oxidoreductase</keyword>
<dbReference type="OrthoDB" id="7809559at2"/>
<evidence type="ECO:0000256" key="3">
    <source>
        <dbReference type="ARBA" id="ARBA00022827"/>
    </source>
</evidence>
<dbReference type="PANTHER" id="PTHR43557">
    <property type="entry name" value="APOPTOSIS-INDUCING FACTOR 1"/>
    <property type="match status" value="1"/>
</dbReference>
<dbReference type="Proteomes" id="UP000245461">
    <property type="component" value="Unassembled WGS sequence"/>
</dbReference>
<comment type="cofactor">
    <cofactor evidence="1">
        <name>FAD</name>
        <dbReference type="ChEBI" id="CHEBI:57692"/>
    </cofactor>
</comment>
<dbReference type="AlphaFoldDB" id="A0A317EED7"/>
<gene>
    <name evidence="7" type="ORF">DKG74_07420</name>
</gene>
<dbReference type="GO" id="GO:0016651">
    <property type="term" value="F:oxidoreductase activity, acting on NAD(P)H"/>
    <property type="evidence" value="ECO:0007669"/>
    <property type="project" value="TreeGrafter"/>
</dbReference>
<dbReference type="Gene3D" id="3.30.390.30">
    <property type="match status" value="1"/>
</dbReference>
<dbReference type="PANTHER" id="PTHR43557:SF2">
    <property type="entry name" value="RIESKE DOMAIN-CONTAINING PROTEIN-RELATED"/>
    <property type="match status" value="1"/>
</dbReference>
<keyword evidence="8" id="KW-1185">Reference proteome</keyword>
<dbReference type="Pfam" id="PF14759">
    <property type="entry name" value="Reductase_C"/>
    <property type="match status" value="1"/>
</dbReference>